<protein>
    <recommendedName>
        <fullName evidence="2">BTB domain-containing protein</fullName>
    </recommendedName>
</protein>
<dbReference type="EMBL" id="CAJFDH010000006">
    <property type="protein sequence ID" value="CAD5229544.1"/>
    <property type="molecule type" value="Genomic_DNA"/>
</dbReference>
<dbReference type="InterPro" id="IPR011333">
    <property type="entry name" value="SKP1/BTB/POZ_sf"/>
</dbReference>
<accession>A0A811LRS0</accession>
<organism evidence="3 4">
    <name type="scientific">Bursaphelenchus okinawaensis</name>
    <dbReference type="NCBI Taxonomy" id="465554"/>
    <lineage>
        <taxon>Eukaryota</taxon>
        <taxon>Metazoa</taxon>
        <taxon>Ecdysozoa</taxon>
        <taxon>Nematoda</taxon>
        <taxon>Chromadorea</taxon>
        <taxon>Rhabditida</taxon>
        <taxon>Tylenchina</taxon>
        <taxon>Tylenchomorpha</taxon>
        <taxon>Aphelenchoidea</taxon>
        <taxon>Aphelenchoididae</taxon>
        <taxon>Bursaphelenchus</taxon>
    </lineage>
</organism>
<dbReference type="CDD" id="cd18186">
    <property type="entry name" value="BTB_POZ_ZBTB_KLHL-like"/>
    <property type="match status" value="1"/>
</dbReference>
<feature type="domain" description="BTB" evidence="2">
    <location>
        <begin position="187"/>
        <end position="255"/>
    </location>
</feature>
<feature type="region of interest" description="Disordered" evidence="1">
    <location>
        <begin position="126"/>
        <end position="146"/>
    </location>
</feature>
<dbReference type="Proteomes" id="UP000614601">
    <property type="component" value="Unassembled WGS sequence"/>
</dbReference>
<keyword evidence="4" id="KW-1185">Reference proteome</keyword>
<evidence type="ECO:0000313" key="4">
    <source>
        <dbReference type="Proteomes" id="UP000614601"/>
    </source>
</evidence>
<evidence type="ECO:0000259" key="2">
    <source>
        <dbReference type="PROSITE" id="PS50097"/>
    </source>
</evidence>
<dbReference type="Pfam" id="PF00651">
    <property type="entry name" value="BTB"/>
    <property type="match status" value="1"/>
</dbReference>
<name>A0A811LRS0_9BILA</name>
<gene>
    <name evidence="3" type="ORF">BOKJ2_LOCUS13603</name>
</gene>
<evidence type="ECO:0000313" key="3">
    <source>
        <dbReference type="EMBL" id="CAD5229544.1"/>
    </source>
</evidence>
<dbReference type="OrthoDB" id="5828904at2759"/>
<dbReference type="SMART" id="SM00225">
    <property type="entry name" value="BTB"/>
    <property type="match status" value="1"/>
</dbReference>
<evidence type="ECO:0000256" key="1">
    <source>
        <dbReference type="SAM" id="MobiDB-lite"/>
    </source>
</evidence>
<proteinExistence type="predicted"/>
<dbReference type="Proteomes" id="UP000783686">
    <property type="component" value="Unassembled WGS sequence"/>
</dbReference>
<reference evidence="3" key="1">
    <citation type="submission" date="2020-09" db="EMBL/GenBank/DDBJ databases">
        <authorList>
            <person name="Kikuchi T."/>
        </authorList>
    </citation>
    <scope>NUCLEOTIDE SEQUENCE</scope>
    <source>
        <strain evidence="3">SH1</strain>
    </source>
</reference>
<dbReference type="AlphaFoldDB" id="A0A811LRS0"/>
<dbReference type="PANTHER" id="PTHR24413">
    <property type="entry name" value="SPECKLE-TYPE POZ PROTEIN"/>
    <property type="match status" value="1"/>
</dbReference>
<dbReference type="SUPFAM" id="SSF54695">
    <property type="entry name" value="POZ domain"/>
    <property type="match status" value="1"/>
</dbReference>
<dbReference type="PROSITE" id="PS50097">
    <property type="entry name" value="BTB"/>
    <property type="match status" value="1"/>
</dbReference>
<dbReference type="EMBL" id="CAJFCW020000006">
    <property type="protein sequence ID" value="CAG9126939.1"/>
    <property type="molecule type" value="Genomic_DNA"/>
</dbReference>
<sequence>MADPSLVFRFDTTFEHVENRSVRRSLEIEDDTDGNILWWIRAVPLGHSVMFYLCRNIVERYGEIRYEYSIVNGDAELESDINRHAVMREDSMMEEYMPPALSLPVNPRRNWFIVQVKIQHLRPQEYQNQPHDQRPEEPVQSDDPGEGCSLDLYNVTEHEQKDITDRLLCLESYSKRNLNMFVQQLHCDLDVYCGDTVIKAHKAVLSAHSVVFRSMFGYEFTKETKTSSLQLIDYSTYSVLMALQWCYTGEFEALDSRLVALYNIQEYGKKISEELLLECTELADKYALDAMQLLCEQKWMDRIRKDNVCSYLAYSEHYQLYSLKMSCVEMITSNPAIMNTPEWDQVKEYGSETASRLESTLKSIDQPDTALGSSK</sequence>
<dbReference type="Gene3D" id="3.30.710.10">
    <property type="entry name" value="Potassium Channel Kv1.1, Chain A"/>
    <property type="match status" value="1"/>
</dbReference>
<comment type="caution">
    <text evidence="3">The sequence shown here is derived from an EMBL/GenBank/DDBJ whole genome shotgun (WGS) entry which is preliminary data.</text>
</comment>
<dbReference type="InterPro" id="IPR000210">
    <property type="entry name" value="BTB/POZ_dom"/>
</dbReference>